<comment type="caution">
    <text evidence="6">The sequence shown here is derived from an EMBL/GenBank/DDBJ whole genome shotgun (WGS) entry which is preliminary data.</text>
</comment>
<dbReference type="RefSeq" id="WP_006502749.1">
    <property type="nucleotide sequence ID" value="NZ_BAGZ01000008.1"/>
</dbReference>
<dbReference type="SUPFAM" id="SSF55347">
    <property type="entry name" value="Glyceraldehyde-3-phosphate dehydrogenase-like, C-terminal domain"/>
    <property type="match status" value="1"/>
</dbReference>
<feature type="domain" description="Gfo/Idh/MocA-like oxidoreductase N-terminal" evidence="4">
    <location>
        <begin position="6"/>
        <end position="121"/>
    </location>
</feature>
<accession>K6VRP8</accession>
<evidence type="ECO:0000256" key="1">
    <source>
        <dbReference type="ARBA" id="ARBA00010928"/>
    </source>
</evidence>
<evidence type="ECO:0000259" key="5">
    <source>
        <dbReference type="Pfam" id="PF22725"/>
    </source>
</evidence>
<gene>
    <name evidence="6" type="ORF">AUCHE_08_02380</name>
</gene>
<organism evidence="6 7">
    <name type="scientific">Austwickia chelonae NBRC 105200</name>
    <dbReference type="NCBI Taxonomy" id="1184607"/>
    <lineage>
        <taxon>Bacteria</taxon>
        <taxon>Bacillati</taxon>
        <taxon>Actinomycetota</taxon>
        <taxon>Actinomycetes</taxon>
        <taxon>Micrococcales</taxon>
        <taxon>Dermatophilaceae</taxon>
        <taxon>Austwickia</taxon>
    </lineage>
</organism>
<dbReference type="PANTHER" id="PTHR42840">
    <property type="entry name" value="NAD(P)-BINDING ROSSMANN-FOLD SUPERFAMILY PROTEIN-RELATED"/>
    <property type="match status" value="1"/>
</dbReference>
<evidence type="ECO:0000313" key="6">
    <source>
        <dbReference type="EMBL" id="GAB77995.1"/>
    </source>
</evidence>
<evidence type="ECO:0000259" key="4">
    <source>
        <dbReference type="Pfam" id="PF01408"/>
    </source>
</evidence>
<dbReference type="InterPro" id="IPR000683">
    <property type="entry name" value="Gfo/Idh/MocA-like_OxRdtase_N"/>
</dbReference>
<comment type="similarity">
    <text evidence="1">Belongs to the Gfo/Idh/MocA family.</text>
</comment>
<dbReference type="Pfam" id="PF22725">
    <property type="entry name" value="GFO_IDH_MocA_C3"/>
    <property type="match status" value="1"/>
</dbReference>
<dbReference type="SUPFAM" id="SSF51735">
    <property type="entry name" value="NAD(P)-binding Rossmann-fold domains"/>
    <property type="match status" value="1"/>
</dbReference>
<proteinExistence type="inferred from homology"/>
<dbReference type="EMBL" id="BAGZ01000008">
    <property type="protein sequence ID" value="GAB77995.1"/>
    <property type="molecule type" value="Genomic_DNA"/>
</dbReference>
<dbReference type="GO" id="GO:0000166">
    <property type="term" value="F:nucleotide binding"/>
    <property type="evidence" value="ECO:0007669"/>
    <property type="project" value="InterPro"/>
</dbReference>
<dbReference type="eggNOG" id="COG0673">
    <property type="taxonomic scope" value="Bacteria"/>
</dbReference>
<feature type="domain" description="GFO/IDH/MocA-like oxidoreductase" evidence="5">
    <location>
        <begin position="130"/>
        <end position="250"/>
    </location>
</feature>
<dbReference type="InterPro" id="IPR036291">
    <property type="entry name" value="NAD(P)-bd_dom_sf"/>
</dbReference>
<dbReference type="Gene3D" id="3.40.50.720">
    <property type="entry name" value="NAD(P)-binding Rossmann-like Domain"/>
    <property type="match status" value="1"/>
</dbReference>
<evidence type="ECO:0000313" key="7">
    <source>
        <dbReference type="Proteomes" id="UP000008495"/>
    </source>
</evidence>
<evidence type="ECO:0000256" key="3">
    <source>
        <dbReference type="ARBA" id="ARBA00023027"/>
    </source>
</evidence>
<dbReference type="Pfam" id="PF01408">
    <property type="entry name" value="GFO_IDH_MocA"/>
    <property type="match status" value="1"/>
</dbReference>
<dbReference type="PANTHER" id="PTHR42840:SF3">
    <property type="entry name" value="BINDING ROSSMANN FOLD OXIDOREDUCTASE, PUTATIVE (AFU_ORTHOLOGUE AFUA_2G10240)-RELATED"/>
    <property type="match status" value="1"/>
</dbReference>
<dbReference type="InterPro" id="IPR055170">
    <property type="entry name" value="GFO_IDH_MocA-like_dom"/>
</dbReference>
<keyword evidence="3" id="KW-0520">NAD</keyword>
<reference evidence="6 7" key="1">
    <citation type="submission" date="2012-08" db="EMBL/GenBank/DDBJ databases">
        <title>Whole genome shotgun sequence of Austwickia chelonae NBRC 105200.</title>
        <authorList>
            <person name="Yoshida I."/>
            <person name="Hosoyama A."/>
            <person name="Tsuchikane K."/>
            <person name="Katsumata H."/>
            <person name="Ando Y."/>
            <person name="Ohji S."/>
            <person name="Hamada M."/>
            <person name="Tamura T."/>
            <person name="Yamazoe A."/>
            <person name="Yamazaki S."/>
            <person name="Fujita N."/>
        </authorList>
    </citation>
    <scope>NUCLEOTIDE SEQUENCE [LARGE SCALE GENOMIC DNA]</scope>
    <source>
        <strain evidence="6 7">NBRC 105200</strain>
    </source>
</reference>
<dbReference type="Gene3D" id="3.30.360.10">
    <property type="entry name" value="Dihydrodipicolinate Reductase, domain 2"/>
    <property type="match status" value="1"/>
</dbReference>
<evidence type="ECO:0000256" key="2">
    <source>
        <dbReference type="ARBA" id="ARBA00023002"/>
    </source>
</evidence>
<keyword evidence="7" id="KW-1185">Reference proteome</keyword>
<dbReference type="Proteomes" id="UP000008495">
    <property type="component" value="Unassembled WGS sequence"/>
</dbReference>
<sequence>MQEQARVGLLGIGRIGLGHAAILRDLPRVTELVLADALPGHAAAVATDLGVTHTDINTLFDRERVDCLVIATGTDTHADLLVRAAETQMPVFCEKPVATDITDARRAIDALEAAGTLNHIGFHRRFDPGYLEAKRRLESGELGELRRIHLLSCDMNTPDPAFIPTSGGIFRDCMIHDFDILRWTTGQRVHEVHAYGTAKGDPVYSASQDASDAVLLLTLEDGTLGTAHTSRYNGAGHDVRMELAGDKGGVVVGLDDRAPLRSAEPGHHDLPGPVWTNFLERFAPCYAAELAAFVDAVLDDTPSPCTAADALEALYVATAATTSYREGRPVLVEDIRAS</sequence>
<dbReference type="AlphaFoldDB" id="K6VRP8"/>
<keyword evidence="2" id="KW-0560">Oxidoreductase</keyword>
<dbReference type="OrthoDB" id="256869at2"/>
<dbReference type="GO" id="GO:0016491">
    <property type="term" value="F:oxidoreductase activity"/>
    <property type="evidence" value="ECO:0007669"/>
    <property type="project" value="UniProtKB-KW"/>
</dbReference>
<protein>
    <submittedName>
        <fullName evidence="6">Putative oxidoreductase</fullName>
    </submittedName>
</protein>
<dbReference type="STRING" id="100225.SAMN05421595_0509"/>
<name>K6VRP8_9MICO</name>